<evidence type="ECO:0000313" key="1">
    <source>
        <dbReference type="EMBL" id="TDU88852.1"/>
    </source>
</evidence>
<gene>
    <name evidence="1" type="ORF">EV138_2403</name>
</gene>
<reference evidence="1 2" key="1">
    <citation type="submission" date="2019-03" db="EMBL/GenBank/DDBJ databases">
        <title>Genomic Encyclopedia of Type Strains, Phase III (KMG-III): the genomes of soil and plant-associated and newly described type strains.</title>
        <authorList>
            <person name="Whitman W."/>
        </authorList>
    </citation>
    <scope>NUCLEOTIDE SEQUENCE [LARGE SCALE GENOMIC DNA]</scope>
    <source>
        <strain evidence="1 2">VKM Ac-2575</strain>
    </source>
</reference>
<dbReference type="EMBL" id="SOCE01000001">
    <property type="protein sequence ID" value="TDU88852.1"/>
    <property type="molecule type" value="Genomic_DNA"/>
</dbReference>
<evidence type="ECO:0000313" key="2">
    <source>
        <dbReference type="Proteomes" id="UP000295151"/>
    </source>
</evidence>
<keyword evidence="2" id="KW-1185">Reference proteome</keyword>
<comment type="caution">
    <text evidence="1">The sequence shown here is derived from an EMBL/GenBank/DDBJ whole genome shotgun (WGS) entry which is preliminary data.</text>
</comment>
<protein>
    <submittedName>
        <fullName evidence="1">Uncharacterized protein</fullName>
    </submittedName>
</protein>
<accession>A0A4R7TA18</accession>
<organism evidence="1 2">
    <name type="scientific">Kribbella voronezhensis</name>
    <dbReference type="NCBI Taxonomy" id="2512212"/>
    <lineage>
        <taxon>Bacteria</taxon>
        <taxon>Bacillati</taxon>
        <taxon>Actinomycetota</taxon>
        <taxon>Actinomycetes</taxon>
        <taxon>Propionibacteriales</taxon>
        <taxon>Kribbellaceae</taxon>
        <taxon>Kribbella</taxon>
    </lineage>
</organism>
<proteinExistence type="predicted"/>
<dbReference type="AlphaFoldDB" id="A0A4R7TA18"/>
<dbReference type="Proteomes" id="UP000295151">
    <property type="component" value="Unassembled WGS sequence"/>
</dbReference>
<name>A0A4R7TA18_9ACTN</name>
<sequence length="92" mass="10314">MPTASEYVVIRLFKNLPDNTPKNVLEFVDRGALMTGRGRAHRAFDSIDSTEEVMDKKDVKPEPRKVLVRKLEKLETTVLIITDPGCRNAACG</sequence>